<accession>A0A0M3HIM6</accession>
<reference evidence="2" key="1">
    <citation type="submission" date="2017-02" db="UniProtKB">
        <authorList>
            <consortium name="WormBaseParasite"/>
        </authorList>
    </citation>
    <scope>IDENTIFICATION</scope>
</reference>
<evidence type="ECO:0000313" key="1">
    <source>
        <dbReference type="Proteomes" id="UP000036681"/>
    </source>
</evidence>
<evidence type="ECO:0000313" key="2">
    <source>
        <dbReference type="WBParaSite" id="ALUE_0000137101-mRNA-1"/>
    </source>
</evidence>
<keyword evidence="1" id="KW-1185">Reference proteome</keyword>
<dbReference type="WBParaSite" id="ALUE_0000137101-mRNA-1">
    <property type="protein sequence ID" value="ALUE_0000137101-mRNA-1"/>
    <property type="gene ID" value="ALUE_0000137101"/>
</dbReference>
<proteinExistence type="predicted"/>
<dbReference type="AlphaFoldDB" id="A0A0M3HIM6"/>
<organism evidence="1 2">
    <name type="scientific">Ascaris lumbricoides</name>
    <name type="common">Giant roundworm</name>
    <dbReference type="NCBI Taxonomy" id="6252"/>
    <lineage>
        <taxon>Eukaryota</taxon>
        <taxon>Metazoa</taxon>
        <taxon>Ecdysozoa</taxon>
        <taxon>Nematoda</taxon>
        <taxon>Chromadorea</taxon>
        <taxon>Rhabditida</taxon>
        <taxon>Spirurina</taxon>
        <taxon>Ascaridomorpha</taxon>
        <taxon>Ascaridoidea</taxon>
        <taxon>Ascarididae</taxon>
        <taxon>Ascaris</taxon>
    </lineage>
</organism>
<protein>
    <submittedName>
        <fullName evidence="2">Uncharacterized protein</fullName>
    </submittedName>
</protein>
<dbReference type="Proteomes" id="UP000036681">
    <property type="component" value="Unplaced"/>
</dbReference>
<name>A0A0M3HIM6_ASCLU</name>
<sequence length="62" mass="7232">MRTHIKIPSATIGVCFNHFILNSKFHISCECQLDIAANVFKELNNISFRRFCIFVWRVRSAS</sequence>